<organism evidence="1">
    <name type="scientific">Darwinula stevensoni</name>
    <dbReference type="NCBI Taxonomy" id="69355"/>
    <lineage>
        <taxon>Eukaryota</taxon>
        <taxon>Metazoa</taxon>
        <taxon>Ecdysozoa</taxon>
        <taxon>Arthropoda</taxon>
        <taxon>Crustacea</taxon>
        <taxon>Oligostraca</taxon>
        <taxon>Ostracoda</taxon>
        <taxon>Podocopa</taxon>
        <taxon>Podocopida</taxon>
        <taxon>Darwinulocopina</taxon>
        <taxon>Darwinuloidea</taxon>
        <taxon>Darwinulidae</taxon>
        <taxon>Darwinula</taxon>
    </lineage>
</organism>
<sequence length="84" mass="9824">MGYESGSSLHKKRSWAMSLLSLLKKKGNRKEAMMEEEMEQEMEDNAINEALERLREMDDTLSSLHHLGAYSHEHWPSYHSTCRV</sequence>
<accession>A0A7R9A690</accession>
<dbReference type="AlphaFoldDB" id="A0A7R9A690"/>
<keyword evidence="2" id="KW-1185">Reference proteome</keyword>
<name>A0A7R9A690_9CRUS</name>
<gene>
    <name evidence="1" type="ORF">DSTB1V02_LOCUS7803</name>
</gene>
<dbReference type="Proteomes" id="UP000677054">
    <property type="component" value="Unassembled WGS sequence"/>
</dbReference>
<evidence type="ECO:0000313" key="2">
    <source>
        <dbReference type="Proteomes" id="UP000677054"/>
    </source>
</evidence>
<dbReference type="EMBL" id="CAJPEV010001657">
    <property type="protein sequence ID" value="CAG0893738.1"/>
    <property type="molecule type" value="Genomic_DNA"/>
</dbReference>
<dbReference type="EMBL" id="LR901174">
    <property type="protein sequence ID" value="CAD7247980.1"/>
    <property type="molecule type" value="Genomic_DNA"/>
</dbReference>
<reference evidence="1" key="1">
    <citation type="submission" date="2020-11" db="EMBL/GenBank/DDBJ databases">
        <authorList>
            <person name="Tran Van P."/>
        </authorList>
    </citation>
    <scope>NUCLEOTIDE SEQUENCE</scope>
</reference>
<protein>
    <submittedName>
        <fullName evidence="1">Uncharacterized protein</fullName>
    </submittedName>
</protein>
<proteinExistence type="predicted"/>
<evidence type="ECO:0000313" key="1">
    <source>
        <dbReference type="EMBL" id="CAD7247980.1"/>
    </source>
</evidence>